<feature type="compositionally biased region" description="Basic and acidic residues" evidence="1">
    <location>
        <begin position="116"/>
        <end position="136"/>
    </location>
</feature>
<dbReference type="HOGENOM" id="CLU_1870939_0_0_6"/>
<evidence type="ECO:0000313" key="2">
    <source>
        <dbReference type="EMBL" id="ENV07770.1"/>
    </source>
</evidence>
<comment type="caution">
    <text evidence="2">The sequence shown here is derived from an EMBL/GenBank/DDBJ whole genome shotgun (WGS) entry which is preliminary data.</text>
</comment>
<organism evidence="2 3">
    <name type="scientific">Acinetobacter higginsii</name>
    <dbReference type="NCBI Taxonomy" id="70347"/>
    <lineage>
        <taxon>Bacteria</taxon>
        <taxon>Pseudomonadati</taxon>
        <taxon>Pseudomonadota</taxon>
        <taxon>Gammaproteobacteria</taxon>
        <taxon>Moraxellales</taxon>
        <taxon>Moraxellaceae</taxon>
        <taxon>Acinetobacter</taxon>
    </lineage>
</organism>
<feature type="region of interest" description="Disordered" evidence="1">
    <location>
        <begin position="106"/>
        <end position="136"/>
    </location>
</feature>
<dbReference type="EMBL" id="APPH01000020">
    <property type="protein sequence ID" value="ENV07770.1"/>
    <property type="molecule type" value="Genomic_DNA"/>
</dbReference>
<evidence type="ECO:0000313" key="3">
    <source>
        <dbReference type="Proteomes" id="UP000013209"/>
    </source>
</evidence>
<dbReference type="AlphaFoldDB" id="N8XL15"/>
<sequence>MKSNLAHKHDSLQAEVVKFPRRERQAMSEKFDKGYVMSSRLYRNEVEPFLSDAASRVYARLENHLTGFNKESDFISYSQLQGDKKLIGSRILSRATVAKAPKPITPVQANVATTRDPSKMSDDEWYRSEKEKRKGK</sequence>
<dbReference type="PATRIC" id="fig|1144672.3.peg.3503"/>
<evidence type="ECO:0000256" key="1">
    <source>
        <dbReference type="SAM" id="MobiDB-lite"/>
    </source>
</evidence>
<accession>N8XL15</accession>
<gene>
    <name evidence="2" type="ORF">F966_03627</name>
</gene>
<protein>
    <submittedName>
        <fullName evidence="2">Uncharacterized protein</fullName>
    </submittedName>
</protein>
<dbReference type="Proteomes" id="UP000013209">
    <property type="component" value="Unassembled WGS sequence"/>
</dbReference>
<name>N8XL15_9GAMM</name>
<dbReference type="STRING" id="1144672.F966_03627"/>
<dbReference type="RefSeq" id="WP_004807724.1">
    <property type="nucleotide sequence ID" value="NZ_KB849440.1"/>
</dbReference>
<reference evidence="2 3" key="1">
    <citation type="submission" date="2013-02" db="EMBL/GenBank/DDBJ databases">
        <title>The Genome Sequence of Acinetobacter sp. CIP 56.2.</title>
        <authorList>
            <consortium name="The Broad Institute Genome Sequencing Platform"/>
            <consortium name="The Broad Institute Genome Sequencing Center for Infectious Disease"/>
            <person name="Cerqueira G."/>
            <person name="Feldgarden M."/>
            <person name="Courvalin P."/>
            <person name="Perichon B."/>
            <person name="Grillot-Courvalin C."/>
            <person name="Clermont D."/>
            <person name="Rocha E."/>
            <person name="Yoon E.-J."/>
            <person name="Nemec A."/>
            <person name="Walker B."/>
            <person name="Young S.K."/>
            <person name="Zeng Q."/>
            <person name="Gargeya S."/>
            <person name="Fitzgerald M."/>
            <person name="Haas B."/>
            <person name="Abouelleil A."/>
            <person name="Alvarado L."/>
            <person name="Arachchi H.M."/>
            <person name="Berlin A.M."/>
            <person name="Chapman S.B."/>
            <person name="Dewar J."/>
            <person name="Goldberg J."/>
            <person name="Griggs A."/>
            <person name="Gujja S."/>
            <person name="Hansen M."/>
            <person name="Howarth C."/>
            <person name="Imamovic A."/>
            <person name="Larimer J."/>
            <person name="McCowan C."/>
            <person name="Murphy C."/>
            <person name="Neiman D."/>
            <person name="Pearson M."/>
            <person name="Priest M."/>
            <person name="Roberts A."/>
            <person name="Saif S."/>
            <person name="Shea T."/>
            <person name="Sisk P."/>
            <person name="Sykes S."/>
            <person name="Wortman J."/>
            <person name="Nusbaum C."/>
            <person name="Birren B."/>
        </authorList>
    </citation>
    <scope>NUCLEOTIDE SEQUENCE [LARGE SCALE GENOMIC DNA]</scope>
    <source>
        <strain evidence="2 3">CIP 56.2</strain>
    </source>
</reference>
<dbReference type="eggNOG" id="ENOG5031RFV">
    <property type="taxonomic scope" value="Bacteria"/>
</dbReference>
<proteinExistence type="predicted"/>